<dbReference type="GO" id="GO:0030692">
    <property type="term" value="C:Noc4p-Nop14p complex"/>
    <property type="evidence" value="ECO:0007669"/>
    <property type="project" value="TreeGrafter"/>
</dbReference>
<dbReference type="Proteomes" id="UP001187415">
    <property type="component" value="Unassembled WGS sequence"/>
</dbReference>
<dbReference type="PANTHER" id="PTHR12455:SF0">
    <property type="entry name" value="NUCLEOLAR COMPLEX PROTEIN 4 HOMOLOG"/>
    <property type="match status" value="1"/>
</dbReference>
<feature type="transmembrane region" description="Helical" evidence="5">
    <location>
        <begin position="395"/>
        <end position="415"/>
    </location>
</feature>
<dbReference type="GO" id="GO:0042254">
    <property type="term" value="P:ribosome biogenesis"/>
    <property type="evidence" value="ECO:0007669"/>
    <property type="project" value="InterPro"/>
</dbReference>
<dbReference type="EMBL" id="JAUPFM010000020">
    <property type="protein sequence ID" value="KAK2819006.1"/>
    <property type="molecule type" value="Genomic_DNA"/>
</dbReference>
<accession>A0AA88IQP2</accession>
<dbReference type="SUPFAM" id="SSF48371">
    <property type="entry name" value="ARM repeat"/>
    <property type="match status" value="1"/>
</dbReference>
<organism evidence="7 8">
    <name type="scientific">Channa striata</name>
    <name type="common">Snakehead murrel</name>
    <name type="synonym">Ophicephalus striatus</name>
    <dbReference type="NCBI Taxonomy" id="64152"/>
    <lineage>
        <taxon>Eukaryota</taxon>
        <taxon>Metazoa</taxon>
        <taxon>Chordata</taxon>
        <taxon>Craniata</taxon>
        <taxon>Vertebrata</taxon>
        <taxon>Euteleostomi</taxon>
        <taxon>Actinopterygii</taxon>
        <taxon>Neopterygii</taxon>
        <taxon>Teleostei</taxon>
        <taxon>Neoteleostei</taxon>
        <taxon>Acanthomorphata</taxon>
        <taxon>Anabantaria</taxon>
        <taxon>Anabantiformes</taxon>
        <taxon>Channoidei</taxon>
        <taxon>Channidae</taxon>
        <taxon>Channa</taxon>
    </lineage>
</organism>
<dbReference type="InterPro" id="IPR016024">
    <property type="entry name" value="ARM-type_fold"/>
</dbReference>
<reference evidence="7" key="1">
    <citation type="submission" date="2023-07" db="EMBL/GenBank/DDBJ databases">
        <title>Chromosome-level Genome Assembly of Striped Snakehead (Channa striata).</title>
        <authorList>
            <person name="Liu H."/>
        </authorList>
    </citation>
    <scope>NUCLEOTIDE SEQUENCE</scope>
    <source>
        <strain evidence="7">Gz</strain>
        <tissue evidence="7">Muscle</tissue>
    </source>
</reference>
<keyword evidence="4 5" id="KW-1133">Transmembrane helix</keyword>
<evidence type="ECO:0000313" key="8">
    <source>
        <dbReference type="Proteomes" id="UP001187415"/>
    </source>
</evidence>
<comment type="similarity">
    <text evidence="2">Belongs to the CBF/MAK21 family.</text>
</comment>
<evidence type="ECO:0000256" key="4">
    <source>
        <dbReference type="ARBA" id="ARBA00022989"/>
    </source>
</evidence>
<proteinExistence type="inferred from homology"/>
<dbReference type="InterPro" id="IPR005612">
    <property type="entry name" value="CCAAT-binding_factor"/>
</dbReference>
<dbReference type="Pfam" id="PF03914">
    <property type="entry name" value="CBF"/>
    <property type="match status" value="1"/>
</dbReference>
<dbReference type="GO" id="GO:0032040">
    <property type="term" value="C:small-subunit processome"/>
    <property type="evidence" value="ECO:0007669"/>
    <property type="project" value="TreeGrafter"/>
</dbReference>
<evidence type="ECO:0000313" key="7">
    <source>
        <dbReference type="EMBL" id="KAK2819006.1"/>
    </source>
</evidence>
<comment type="caution">
    <text evidence="7">The sequence shown here is derived from an EMBL/GenBank/DDBJ whole genome shotgun (WGS) entry which is preliminary data.</text>
</comment>
<keyword evidence="3 5" id="KW-0812">Transmembrane</keyword>
<name>A0AA88IQP2_CHASR</name>
<evidence type="ECO:0000259" key="6">
    <source>
        <dbReference type="Pfam" id="PF03914"/>
    </source>
</evidence>
<keyword evidence="8" id="KW-1185">Reference proteome</keyword>
<feature type="domain" description="CCAAT-binding factor" evidence="6">
    <location>
        <begin position="325"/>
        <end position="474"/>
    </location>
</feature>
<keyword evidence="5" id="KW-0472">Membrane</keyword>
<dbReference type="PANTHER" id="PTHR12455">
    <property type="entry name" value="NUCLEOLAR COMPLEX PROTEIN 4"/>
    <property type="match status" value="1"/>
</dbReference>
<feature type="transmembrane region" description="Helical" evidence="5">
    <location>
        <begin position="367"/>
        <end position="388"/>
    </location>
</feature>
<gene>
    <name evidence="7" type="ORF">Q5P01_024567</name>
</gene>
<evidence type="ECO:0000256" key="3">
    <source>
        <dbReference type="ARBA" id="ARBA00022692"/>
    </source>
</evidence>
<sequence length="537" mass="61699">MAPARKRNVSSAKRTDQSVKAAKIDLSSKVATILQSKKHANDVFDLFEILQSEQDKDVISAVDACSKLFCSLLERKELYMGKLPAEEEAISGGCSAEEKYRIYMRHRYNNCVEMLLEHLSSEVHGVKESALCCLMKFAAGEGQHPLEDLDWSEHYSFPRELIQALVDKLLSKTTDNSLLISRFQEFLEMEDVRYYVMSSIRENVCRIMDKNKGAVVPIYQNNVFTLMSNINMPSKESELNELHGQTRRSMISFSAKHEDWKAAKLNEHKRVFERMWLGFLKYKLPNNMYKKVLVILHDSILPHMSKPTLMIDFLTAAYEVGGAISLLALNGLFVLIHQHNLDYPDFYKKLYNLLEPSIFHVKYRARFFHLANLFLSSSHLPVYLVAAFAKRLARLALTAPPTALLIVLPFIYNLIRRHPSCRVLIHKPSTEDEPLADPYVMDEEDPAQCRALESSLWEIKTLQKHYHPDVAKAAMLINAPLLEQEEDISEVLEITTYELMERDLKQTQTKNIPLEFNTATQLLKKEGDVLGQHFCLD</sequence>
<evidence type="ECO:0000256" key="2">
    <source>
        <dbReference type="ARBA" id="ARBA00007797"/>
    </source>
</evidence>
<feature type="transmembrane region" description="Helical" evidence="5">
    <location>
        <begin position="313"/>
        <end position="336"/>
    </location>
</feature>
<dbReference type="GO" id="GO:0031965">
    <property type="term" value="C:nuclear membrane"/>
    <property type="evidence" value="ECO:0007669"/>
    <property type="project" value="UniProtKB-SubCell"/>
</dbReference>
<evidence type="ECO:0000256" key="5">
    <source>
        <dbReference type="SAM" id="Phobius"/>
    </source>
</evidence>
<evidence type="ECO:0000256" key="1">
    <source>
        <dbReference type="ARBA" id="ARBA00004232"/>
    </source>
</evidence>
<dbReference type="AlphaFoldDB" id="A0AA88IQP2"/>
<comment type="subcellular location">
    <subcellularLocation>
        <location evidence="1">Nucleus membrane</location>
        <topology evidence="1">Multi-pass membrane protein</topology>
    </subcellularLocation>
</comment>
<dbReference type="InterPro" id="IPR027193">
    <property type="entry name" value="Noc4"/>
</dbReference>
<protein>
    <recommendedName>
        <fullName evidence="6">CCAAT-binding factor domain-containing protein</fullName>
    </recommendedName>
</protein>